<sequence>IELTLSPITKEALKQSGFFQPFIVYSDRFLAEARDPLIKEEENGNLYAACSINLPYQSGKEQIYFSLYNQKDQEVKKEEEEEDEEGAVLGSYSKIFKSLLPKMSFHYTMQGKKTVTGLGKSAGKQLHCTNTGSLKGNYTGKWLLGNIAVTKDWYTNKGNRRNYCRSPRKRTMHKCHQGIKIENTTLDNKDETVDRIITEYSQIAEIDYQKKHDRVGKTLHWHCYMPIDMKPQIKTLKIITKITKIQSDEHLEHNTPDPTIIENNHI</sequence>
<evidence type="ECO:0000313" key="1">
    <source>
        <dbReference type="EMBL" id="ETE74079.1"/>
    </source>
</evidence>
<feature type="non-terminal residue" evidence="1">
    <location>
        <position position="1"/>
    </location>
</feature>
<proteinExistence type="predicted"/>
<feature type="non-terminal residue" evidence="1">
    <location>
        <position position="266"/>
    </location>
</feature>
<name>V8PHR3_OPHHA</name>
<dbReference type="AlphaFoldDB" id="V8PHR3"/>
<gene>
    <name evidence="1" type="ORF">L345_00076</name>
</gene>
<evidence type="ECO:0000313" key="2">
    <source>
        <dbReference type="Proteomes" id="UP000018936"/>
    </source>
</evidence>
<dbReference type="Proteomes" id="UP000018936">
    <property type="component" value="Unassembled WGS sequence"/>
</dbReference>
<protein>
    <submittedName>
        <fullName evidence="1">Uncharacterized protein</fullName>
    </submittedName>
</protein>
<reference evidence="1 2" key="1">
    <citation type="journal article" date="2013" name="Proc. Natl. Acad. Sci. U.S.A.">
        <title>The king cobra genome reveals dynamic gene evolution and adaptation in the snake venom system.</title>
        <authorList>
            <person name="Vonk F.J."/>
            <person name="Casewell N.R."/>
            <person name="Henkel C.V."/>
            <person name="Heimberg A.M."/>
            <person name="Jansen H.J."/>
            <person name="McCleary R.J."/>
            <person name="Kerkkamp H.M."/>
            <person name="Vos R.A."/>
            <person name="Guerreiro I."/>
            <person name="Calvete J.J."/>
            <person name="Wuster W."/>
            <person name="Woods A.E."/>
            <person name="Logan J.M."/>
            <person name="Harrison R.A."/>
            <person name="Castoe T.A."/>
            <person name="de Koning A.P."/>
            <person name="Pollock D.D."/>
            <person name="Yandell M."/>
            <person name="Calderon D."/>
            <person name="Renjifo C."/>
            <person name="Currier R.B."/>
            <person name="Salgado D."/>
            <person name="Pla D."/>
            <person name="Sanz L."/>
            <person name="Hyder A.S."/>
            <person name="Ribeiro J.M."/>
            <person name="Arntzen J.W."/>
            <person name="van den Thillart G.E."/>
            <person name="Boetzer M."/>
            <person name="Pirovano W."/>
            <person name="Dirks R.P."/>
            <person name="Spaink H.P."/>
            <person name="Duboule D."/>
            <person name="McGlinn E."/>
            <person name="Kini R.M."/>
            <person name="Richardson M.K."/>
        </authorList>
    </citation>
    <scope>NUCLEOTIDE SEQUENCE</scope>
    <source>
        <tissue evidence="1">Blood</tissue>
    </source>
</reference>
<accession>V8PHR3</accession>
<organism evidence="1 2">
    <name type="scientific">Ophiophagus hannah</name>
    <name type="common">King cobra</name>
    <name type="synonym">Naja hannah</name>
    <dbReference type="NCBI Taxonomy" id="8665"/>
    <lineage>
        <taxon>Eukaryota</taxon>
        <taxon>Metazoa</taxon>
        <taxon>Chordata</taxon>
        <taxon>Craniata</taxon>
        <taxon>Vertebrata</taxon>
        <taxon>Euteleostomi</taxon>
        <taxon>Lepidosauria</taxon>
        <taxon>Squamata</taxon>
        <taxon>Bifurcata</taxon>
        <taxon>Unidentata</taxon>
        <taxon>Episquamata</taxon>
        <taxon>Toxicofera</taxon>
        <taxon>Serpentes</taxon>
        <taxon>Colubroidea</taxon>
        <taxon>Elapidae</taxon>
        <taxon>Elapinae</taxon>
        <taxon>Ophiophagus</taxon>
    </lineage>
</organism>
<keyword evidence="2" id="KW-1185">Reference proteome</keyword>
<dbReference type="EMBL" id="AZIM01000008">
    <property type="protein sequence ID" value="ETE74079.1"/>
    <property type="molecule type" value="Genomic_DNA"/>
</dbReference>
<comment type="caution">
    <text evidence="1">The sequence shown here is derived from an EMBL/GenBank/DDBJ whole genome shotgun (WGS) entry which is preliminary data.</text>
</comment>